<evidence type="ECO:0000256" key="5">
    <source>
        <dbReference type="ARBA" id="ARBA00023002"/>
    </source>
</evidence>
<dbReference type="SUPFAM" id="SSF51735">
    <property type="entry name" value="NAD(P)-binding Rossmann-fold domains"/>
    <property type="match status" value="1"/>
</dbReference>
<dbReference type="Pfam" id="PF01488">
    <property type="entry name" value="Shikimate_DH"/>
    <property type="match status" value="1"/>
</dbReference>
<feature type="binding site" evidence="8">
    <location>
        <begin position="21"/>
        <end position="23"/>
    </location>
    <ligand>
        <name>shikimate</name>
        <dbReference type="ChEBI" id="CHEBI:36208"/>
    </ligand>
</feature>
<sequence>MADIESASLQFAVMGSPVAHSKSPRIHTLFAHQFKHRIEYTAIEVDPGGFAQALAQFRAAGGRGLNVTVPFKLDAFRLADHLSDRAKLAGAVNTIRFEPDGTVFGDNTDGAGLVHDLTKNLEVAIKDKKVLVLGAGGAVRGVLAPLLKHHPALLVIANRTVSKGKELAEEFAHFGRIEACGFNELKGKRFDIVINGTAASLKGEVPPLPENLFANHALAYDMMYGDKATPFMDWAALHGAERIADGLGMLVEQAAESYLVWHGVRPETKSVIAALRKGG</sequence>
<evidence type="ECO:0000256" key="2">
    <source>
        <dbReference type="ARBA" id="ARBA00012962"/>
    </source>
</evidence>
<dbReference type="CDD" id="cd01065">
    <property type="entry name" value="NAD_bind_Shikimate_DH"/>
    <property type="match status" value="1"/>
</dbReference>
<accession>A0A1F6TTJ1</accession>
<dbReference type="STRING" id="1817760.A2151_04190"/>
<dbReference type="InterPro" id="IPR041121">
    <property type="entry name" value="SDH_C"/>
</dbReference>
<dbReference type="GO" id="GO:0050661">
    <property type="term" value="F:NADP binding"/>
    <property type="evidence" value="ECO:0007669"/>
    <property type="project" value="InterPro"/>
</dbReference>
<dbReference type="SUPFAM" id="SSF53223">
    <property type="entry name" value="Aminoacid dehydrogenase-like, N-terminal domain"/>
    <property type="match status" value="1"/>
</dbReference>
<dbReference type="NCBIfam" id="TIGR00507">
    <property type="entry name" value="aroE"/>
    <property type="match status" value="1"/>
</dbReference>
<comment type="caution">
    <text evidence="12">The sequence shown here is derived from an EMBL/GenBank/DDBJ whole genome shotgun (WGS) entry which is preliminary data.</text>
</comment>
<evidence type="ECO:0000313" key="13">
    <source>
        <dbReference type="Proteomes" id="UP000178885"/>
    </source>
</evidence>
<evidence type="ECO:0000256" key="4">
    <source>
        <dbReference type="ARBA" id="ARBA00022857"/>
    </source>
</evidence>
<evidence type="ECO:0000259" key="11">
    <source>
        <dbReference type="Pfam" id="PF18317"/>
    </source>
</evidence>
<organism evidence="12 13">
    <name type="scientific">Candidatus Muproteobacteria bacterium RBG_16_65_34</name>
    <dbReference type="NCBI Taxonomy" id="1817760"/>
    <lineage>
        <taxon>Bacteria</taxon>
        <taxon>Pseudomonadati</taxon>
        <taxon>Pseudomonadota</taxon>
        <taxon>Candidatus Muproteobacteria</taxon>
    </lineage>
</organism>
<dbReference type="PANTHER" id="PTHR21089">
    <property type="entry name" value="SHIKIMATE DEHYDROGENASE"/>
    <property type="match status" value="1"/>
</dbReference>
<feature type="binding site" evidence="8">
    <location>
        <position position="224"/>
    </location>
    <ligand>
        <name>shikimate</name>
        <dbReference type="ChEBI" id="CHEBI:36208"/>
    </ligand>
</feature>
<feature type="binding site" evidence="8">
    <location>
        <position position="222"/>
    </location>
    <ligand>
        <name>NADP(+)</name>
        <dbReference type="ChEBI" id="CHEBI:58349"/>
    </ligand>
</feature>
<feature type="binding site" evidence="8">
    <location>
        <position position="68"/>
    </location>
    <ligand>
        <name>shikimate</name>
        <dbReference type="ChEBI" id="CHEBI:36208"/>
    </ligand>
</feature>
<keyword evidence="3 8" id="KW-0028">Amino-acid biosynthesis</keyword>
<evidence type="ECO:0000259" key="10">
    <source>
        <dbReference type="Pfam" id="PF08501"/>
    </source>
</evidence>
<protein>
    <recommendedName>
        <fullName evidence="2 8">Shikimate dehydrogenase (NADP(+))</fullName>
        <shortName evidence="8">SDH</shortName>
        <ecNumber evidence="2 8">1.1.1.25</ecNumber>
    </recommendedName>
</protein>
<feature type="binding site" evidence="8">
    <location>
        <position position="246"/>
    </location>
    <ligand>
        <name>NADP(+)</name>
        <dbReference type="ChEBI" id="CHEBI:58349"/>
    </ligand>
</feature>
<keyword evidence="5 8" id="KW-0560">Oxidoreductase</keyword>
<dbReference type="InterPro" id="IPR013708">
    <property type="entry name" value="Shikimate_DH-bd_N"/>
</dbReference>
<comment type="similarity">
    <text evidence="8">Belongs to the shikimate dehydrogenase family.</text>
</comment>
<dbReference type="FunFam" id="3.40.50.720:FF:000104">
    <property type="entry name" value="Shikimate dehydrogenase (NADP(+))"/>
    <property type="match status" value="1"/>
</dbReference>
<name>A0A1F6TTJ1_9PROT</name>
<evidence type="ECO:0000256" key="3">
    <source>
        <dbReference type="ARBA" id="ARBA00022605"/>
    </source>
</evidence>
<comment type="function">
    <text evidence="8">Involved in the biosynthesis of the chorismate, which leads to the biosynthesis of aromatic amino acids. Catalyzes the reversible NADPH linked reduction of 3-dehydroshikimate (DHSA) to yield shikimate (SA).</text>
</comment>
<reference evidence="12 13" key="1">
    <citation type="journal article" date="2016" name="Nat. Commun.">
        <title>Thousands of microbial genomes shed light on interconnected biogeochemical processes in an aquifer system.</title>
        <authorList>
            <person name="Anantharaman K."/>
            <person name="Brown C.T."/>
            <person name="Hug L.A."/>
            <person name="Sharon I."/>
            <person name="Castelle C.J."/>
            <person name="Probst A.J."/>
            <person name="Thomas B.C."/>
            <person name="Singh A."/>
            <person name="Wilkins M.J."/>
            <person name="Karaoz U."/>
            <person name="Brodie E.L."/>
            <person name="Williams K.H."/>
            <person name="Hubbard S.S."/>
            <person name="Banfield J.F."/>
        </authorList>
    </citation>
    <scope>NUCLEOTIDE SEQUENCE [LARGE SCALE GENOMIC DNA]</scope>
</reference>
<evidence type="ECO:0000256" key="8">
    <source>
        <dbReference type="HAMAP-Rule" id="MF_00222"/>
    </source>
</evidence>
<gene>
    <name evidence="8" type="primary">aroE</name>
    <name evidence="12" type="ORF">A2151_04190</name>
</gene>
<evidence type="ECO:0000256" key="1">
    <source>
        <dbReference type="ARBA" id="ARBA00004871"/>
    </source>
</evidence>
<dbReference type="Pfam" id="PF08501">
    <property type="entry name" value="Shikimate_dh_N"/>
    <property type="match status" value="1"/>
</dbReference>
<feature type="binding site" evidence="8">
    <location>
        <position position="84"/>
    </location>
    <ligand>
        <name>NADP(+)</name>
        <dbReference type="ChEBI" id="CHEBI:58349"/>
    </ligand>
</feature>
<dbReference type="PANTHER" id="PTHR21089:SF1">
    <property type="entry name" value="BIFUNCTIONAL 3-DEHYDROQUINATE DEHYDRATASE_SHIKIMATE DEHYDROGENASE, CHLOROPLASTIC"/>
    <property type="match status" value="1"/>
</dbReference>
<keyword evidence="6 8" id="KW-0057">Aromatic amino acid biosynthesis</keyword>
<dbReference type="InterPro" id="IPR022893">
    <property type="entry name" value="Shikimate_DH_fam"/>
</dbReference>
<dbReference type="GO" id="GO:0008652">
    <property type="term" value="P:amino acid biosynthetic process"/>
    <property type="evidence" value="ECO:0007669"/>
    <property type="project" value="UniProtKB-KW"/>
</dbReference>
<dbReference type="InterPro" id="IPR046346">
    <property type="entry name" value="Aminoacid_DH-like_N_sf"/>
</dbReference>
<dbReference type="UniPathway" id="UPA00053">
    <property type="reaction ID" value="UER00087"/>
</dbReference>
<feature type="binding site" evidence="8">
    <location>
        <position position="109"/>
    </location>
    <ligand>
        <name>shikimate</name>
        <dbReference type="ChEBI" id="CHEBI:36208"/>
    </ligand>
</feature>
<dbReference type="GO" id="GO:0009423">
    <property type="term" value="P:chorismate biosynthetic process"/>
    <property type="evidence" value="ECO:0007669"/>
    <property type="project" value="UniProtKB-UniRule"/>
</dbReference>
<feature type="domain" description="SDH C-terminal" evidence="11">
    <location>
        <begin position="246"/>
        <end position="276"/>
    </location>
</feature>
<feature type="binding site" evidence="8">
    <location>
        <position position="93"/>
    </location>
    <ligand>
        <name>shikimate</name>
        <dbReference type="ChEBI" id="CHEBI:36208"/>
    </ligand>
</feature>
<dbReference type="Proteomes" id="UP000178885">
    <property type="component" value="Unassembled WGS sequence"/>
</dbReference>
<feature type="binding site" evidence="8">
    <location>
        <begin position="158"/>
        <end position="163"/>
    </location>
    <ligand>
        <name>NADP(+)</name>
        <dbReference type="ChEBI" id="CHEBI:58349"/>
    </ligand>
</feature>
<feature type="binding site" evidence="8">
    <location>
        <begin position="134"/>
        <end position="138"/>
    </location>
    <ligand>
        <name>NADP(+)</name>
        <dbReference type="ChEBI" id="CHEBI:58349"/>
    </ligand>
</feature>
<proteinExistence type="inferred from homology"/>
<dbReference type="InterPro" id="IPR011342">
    <property type="entry name" value="Shikimate_DH"/>
</dbReference>
<comment type="catalytic activity">
    <reaction evidence="7 8">
        <text>shikimate + NADP(+) = 3-dehydroshikimate + NADPH + H(+)</text>
        <dbReference type="Rhea" id="RHEA:17737"/>
        <dbReference type="ChEBI" id="CHEBI:15378"/>
        <dbReference type="ChEBI" id="CHEBI:16630"/>
        <dbReference type="ChEBI" id="CHEBI:36208"/>
        <dbReference type="ChEBI" id="CHEBI:57783"/>
        <dbReference type="ChEBI" id="CHEBI:58349"/>
        <dbReference type="EC" id="1.1.1.25"/>
    </reaction>
</comment>
<dbReference type="HAMAP" id="MF_00222">
    <property type="entry name" value="Shikimate_DH_AroE"/>
    <property type="match status" value="1"/>
</dbReference>
<feature type="binding site" evidence="8">
    <location>
        <position position="253"/>
    </location>
    <ligand>
        <name>shikimate</name>
        <dbReference type="ChEBI" id="CHEBI:36208"/>
    </ligand>
</feature>
<keyword evidence="4 8" id="KW-0521">NADP</keyword>
<dbReference type="GO" id="GO:0004764">
    <property type="term" value="F:shikimate 3-dehydrogenase (NADP+) activity"/>
    <property type="evidence" value="ECO:0007669"/>
    <property type="project" value="UniProtKB-UniRule"/>
</dbReference>
<comment type="subunit">
    <text evidence="8">Homodimer.</text>
</comment>
<dbReference type="GO" id="GO:0019632">
    <property type="term" value="P:shikimate metabolic process"/>
    <property type="evidence" value="ECO:0007669"/>
    <property type="project" value="InterPro"/>
</dbReference>
<feature type="domain" description="Quinate/shikimate 5-dehydrogenase/glutamyl-tRNA reductase" evidence="9">
    <location>
        <begin position="124"/>
        <end position="200"/>
    </location>
</feature>
<dbReference type="Gene3D" id="3.40.50.720">
    <property type="entry name" value="NAD(P)-binding Rossmann-like Domain"/>
    <property type="match status" value="1"/>
</dbReference>
<feature type="active site" description="Proton acceptor" evidence="8">
    <location>
        <position position="72"/>
    </location>
</feature>
<dbReference type="NCBIfam" id="NF001310">
    <property type="entry name" value="PRK00258.1-2"/>
    <property type="match status" value="1"/>
</dbReference>
<dbReference type="GO" id="GO:0005829">
    <property type="term" value="C:cytosol"/>
    <property type="evidence" value="ECO:0007669"/>
    <property type="project" value="TreeGrafter"/>
</dbReference>
<dbReference type="InterPro" id="IPR006151">
    <property type="entry name" value="Shikm_DH/Glu-tRNA_Rdtase"/>
</dbReference>
<comment type="pathway">
    <text evidence="1 8">Metabolic intermediate biosynthesis; chorismate biosynthesis; chorismate from D-erythrose 4-phosphate and phosphoenolpyruvate: step 4/7.</text>
</comment>
<evidence type="ECO:0000256" key="7">
    <source>
        <dbReference type="ARBA" id="ARBA00049442"/>
    </source>
</evidence>
<dbReference type="AlphaFoldDB" id="A0A1F6TTJ1"/>
<dbReference type="InterPro" id="IPR036291">
    <property type="entry name" value="NAD(P)-bd_dom_sf"/>
</dbReference>
<feature type="domain" description="Shikimate dehydrogenase substrate binding N-terminal" evidence="10">
    <location>
        <begin position="13"/>
        <end position="95"/>
    </location>
</feature>
<evidence type="ECO:0000313" key="12">
    <source>
        <dbReference type="EMBL" id="OGI48434.1"/>
    </source>
</evidence>
<dbReference type="EC" id="1.1.1.25" evidence="2 8"/>
<evidence type="ECO:0000259" key="9">
    <source>
        <dbReference type="Pfam" id="PF01488"/>
    </source>
</evidence>
<evidence type="ECO:0000256" key="6">
    <source>
        <dbReference type="ARBA" id="ARBA00023141"/>
    </source>
</evidence>
<dbReference type="Pfam" id="PF18317">
    <property type="entry name" value="SDH_C"/>
    <property type="match status" value="1"/>
</dbReference>
<dbReference type="FunFam" id="3.40.50.10860:FF:000006">
    <property type="entry name" value="Shikimate dehydrogenase (NADP(+))"/>
    <property type="match status" value="1"/>
</dbReference>
<dbReference type="EMBL" id="MFSU01000028">
    <property type="protein sequence ID" value="OGI48434.1"/>
    <property type="molecule type" value="Genomic_DNA"/>
</dbReference>
<dbReference type="Gene3D" id="3.40.50.10860">
    <property type="entry name" value="Leucine Dehydrogenase, chain A, domain 1"/>
    <property type="match status" value="1"/>
</dbReference>
<dbReference type="GO" id="GO:0009073">
    <property type="term" value="P:aromatic amino acid family biosynthetic process"/>
    <property type="evidence" value="ECO:0007669"/>
    <property type="project" value="UniProtKB-KW"/>
</dbReference>